<keyword evidence="6" id="KW-1185">Reference proteome</keyword>
<dbReference type="InterPro" id="IPR017911">
    <property type="entry name" value="MacB-like_ATP-bd"/>
</dbReference>
<feature type="domain" description="ABC transporter" evidence="4">
    <location>
        <begin position="5"/>
        <end position="227"/>
    </location>
</feature>
<dbReference type="Gene3D" id="3.40.50.300">
    <property type="entry name" value="P-loop containing nucleotide triphosphate hydrolases"/>
    <property type="match status" value="1"/>
</dbReference>
<dbReference type="Pfam" id="PF00005">
    <property type="entry name" value="ABC_tran"/>
    <property type="match status" value="1"/>
</dbReference>
<dbReference type="InterPro" id="IPR027417">
    <property type="entry name" value="P-loop_NTPase"/>
</dbReference>
<dbReference type="InterPro" id="IPR015854">
    <property type="entry name" value="ABC_transpr_LolD-like"/>
</dbReference>
<gene>
    <name evidence="5" type="ORF">GCM10009092_16140</name>
</gene>
<comment type="caution">
    <text evidence="5">The sequence shown here is derived from an EMBL/GenBank/DDBJ whole genome shotgun (WGS) entry which is preliminary data.</text>
</comment>
<sequence>MNNLIHLRQASKAFGQGATTHNVLKGIDLSIDAGEAVAIVGPSGGGKSTLLSILGLLDKTSGGEYQLKGQNVNALTRRQTSILRNRHIGWVFQNFSLIGSLSALENVALPLRYNPSIPTSDYARLSKQVLEQVGLADKLHLRPDALSGGQQQRVAVARALVNQPALLLADEPTGNLDSHSGEAVMQLLLECHQRGTTLLMVTHDNGLAKRCQRQIFLKDGRIFDAAD</sequence>
<dbReference type="InterPro" id="IPR017871">
    <property type="entry name" value="ABC_transporter-like_CS"/>
</dbReference>
<organism evidence="5 6">
    <name type="scientific">Bowmanella denitrificans</name>
    <dbReference type="NCBI Taxonomy" id="366582"/>
    <lineage>
        <taxon>Bacteria</taxon>
        <taxon>Pseudomonadati</taxon>
        <taxon>Pseudomonadota</taxon>
        <taxon>Gammaproteobacteria</taxon>
        <taxon>Alteromonadales</taxon>
        <taxon>Alteromonadaceae</taxon>
        <taxon>Bowmanella</taxon>
    </lineage>
</organism>
<evidence type="ECO:0000259" key="4">
    <source>
        <dbReference type="PROSITE" id="PS50893"/>
    </source>
</evidence>
<dbReference type="PANTHER" id="PTHR24220:SF86">
    <property type="entry name" value="ABC TRANSPORTER ABCH.1"/>
    <property type="match status" value="1"/>
</dbReference>
<dbReference type="InterPro" id="IPR003593">
    <property type="entry name" value="AAA+_ATPase"/>
</dbReference>
<evidence type="ECO:0000313" key="5">
    <source>
        <dbReference type="EMBL" id="GAA0352525.1"/>
    </source>
</evidence>
<dbReference type="RefSeq" id="WP_343843917.1">
    <property type="nucleotide sequence ID" value="NZ_BAAAEI010000006.1"/>
</dbReference>
<name>A0ABN0X1E0_9ALTE</name>
<dbReference type="GO" id="GO:0005524">
    <property type="term" value="F:ATP binding"/>
    <property type="evidence" value="ECO:0007669"/>
    <property type="project" value="UniProtKB-KW"/>
</dbReference>
<dbReference type="Proteomes" id="UP001501757">
    <property type="component" value="Unassembled WGS sequence"/>
</dbReference>
<evidence type="ECO:0000256" key="2">
    <source>
        <dbReference type="ARBA" id="ARBA00022741"/>
    </source>
</evidence>
<dbReference type="InterPro" id="IPR003439">
    <property type="entry name" value="ABC_transporter-like_ATP-bd"/>
</dbReference>
<evidence type="ECO:0000256" key="3">
    <source>
        <dbReference type="ARBA" id="ARBA00022840"/>
    </source>
</evidence>
<dbReference type="PROSITE" id="PS00211">
    <property type="entry name" value="ABC_TRANSPORTER_1"/>
    <property type="match status" value="1"/>
</dbReference>
<keyword evidence="3 5" id="KW-0067">ATP-binding</keyword>
<keyword evidence="1" id="KW-0813">Transport</keyword>
<dbReference type="EMBL" id="BAAAEI010000006">
    <property type="protein sequence ID" value="GAA0352525.1"/>
    <property type="molecule type" value="Genomic_DNA"/>
</dbReference>
<evidence type="ECO:0000256" key="1">
    <source>
        <dbReference type="ARBA" id="ARBA00022448"/>
    </source>
</evidence>
<dbReference type="CDD" id="cd03255">
    <property type="entry name" value="ABC_MJ0796_LolCDE_FtsE"/>
    <property type="match status" value="1"/>
</dbReference>
<dbReference type="PANTHER" id="PTHR24220">
    <property type="entry name" value="IMPORT ATP-BINDING PROTEIN"/>
    <property type="match status" value="1"/>
</dbReference>
<protein>
    <submittedName>
        <fullName evidence="5">ABC transporter ATP-binding protein</fullName>
    </submittedName>
</protein>
<dbReference type="SUPFAM" id="SSF52540">
    <property type="entry name" value="P-loop containing nucleoside triphosphate hydrolases"/>
    <property type="match status" value="1"/>
</dbReference>
<reference evidence="5 6" key="1">
    <citation type="journal article" date="2019" name="Int. J. Syst. Evol. Microbiol.">
        <title>The Global Catalogue of Microorganisms (GCM) 10K type strain sequencing project: providing services to taxonomists for standard genome sequencing and annotation.</title>
        <authorList>
            <consortium name="The Broad Institute Genomics Platform"/>
            <consortium name="The Broad Institute Genome Sequencing Center for Infectious Disease"/>
            <person name="Wu L."/>
            <person name="Ma J."/>
        </authorList>
    </citation>
    <scope>NUCLEOTIDE SEQUENCE [LARGE SCALE GENOMIC DNA]</scope>
    <source>
        <strain evidence="5 6">JCM 13378</strain>
    </source>
</reference>
<evidence type="ECO:0000313" key="6">
    <source>
        <dbReference type="Proteomes" id="UP001501757"/>
    </source>
</evidence>
<dbReference type="SMART" id="SM00382">
    <property type="entry name" value="AAA"/>
    <property type="match status" value="1"/>
</dbReference>
<dbReference type="PROSITE" id="PS50893">
    <property type="entry name" value="ABC_TRANSPORTER_2"/>
    <property type="match status" value="1"/>
</dbReference>
<proteinExistence type="predicted"/>
<accession>A0ABN0X1E0</accession>
<keyword evidence="2" id="KW-0547">Nucleotide-binding</keyword>